<protein>
    <submittedName>
        <fullName evidence="3">Histone methyltransferase</fullName>
    </submittedName>
</protein>
<keyword evidence="4" id="KW-1185">Reference proteome</keyword>
<feature type="compositionally biased region" description="Low complexity" evidence="1">
    <location>
        <begin position="117"/>
        <end position="134"/>
    </location>
</feature>
<keyword evidence="3" id="KW-0489">Methyltransferase</keyword>
<feature type="chain" id="PRO_5003172329" evidence="2">
    <location>
        <begin position="36"/>
        <end position="169"/>
    </location>
</feature>
<proteinExistence type="predicted"/>
<dbReference type="EMBL" id="CP002292">
    <property type="protein sequence ID" value="ADP69650.1"/>
    <property type="molecule type" value="Genomic_DNA"/>
</dbReference>
<dbReference type="HOGENOM" id="CLU_1577312_0_0_5"/>
<feature type="region of interest" description="Disordered" evidence="1">
    <location>
        <begin position="104"/>
        <end position="169"/>
    </location>
</feature>
<name>E3I7N4_RHOVT</name>
<dbReference type="OrthoDB" id="8451871at2"/>
<dbReference type="Proteomes" id="UP000001399">
    <property type="component" value="Chromosome"/>
</dbReference>
<dbReference type="AlphaFoldDB" id="E3I7N4"/>
<dbReference type="RefSeq" id="WP_013418057.1">
    <property type="nucleotide sequence ID" value="NC_014664.1"/>
</dbReference>
<dbReference type="GO" id="GO:0008168">
    <property type="term" value="F:methyltransferase activity"/>
    <property type="evidence" value="ECO:0007669"/>
    <property type="project" value="UniProtKB-KW"/>
</dbReference>
<evidence type="ECO:0000256" key="1">
    <source>
        <dbReference type="SAM" id="MobiDB-lite"/>
    </source>
</evidence>
<gene>
    <name evidence="3" type="ordered locus">Rvan_0364</name>
</gene>
<dbReference type="GO" id="GO:0032259">
    <property type="term" value="P:methylation"/>
    <property type="evidence" value="ECO:0007669"/>
    <property type="project" value="UniProtKB-KW"/>
</dbReference>
<evidence type="ECO:0000313" key="4">
    <source>
        <dbReference type="Proteomes" id="UP000001399"/>
    </source>
</evidence>
<sequence length="169" mass="17528">MTRDEKSAGKASKGALVAAAALAVIAAMTSGRADAAQLDKAACAKLTQDLQALKALDVDRLMEHGPNWAVANLSAPDLNLVRQYIELDEQMKFRCMAPSSLVQLKNLEEEDEDGAKPQAGPDSAPPSAAGADQPVKPKPKANATTQAQKPIAQKPKPPAPAQAGVVGAQ</sequence>
<keyword evidence="2" id="KW-0732">Signal</keyword>
<reference evidence="4" key="1">
    <citation type="journal article" date="2011" name="J. Bacteriol.">
        <title>Genome sequences of eight morphologically diverse alphaproteobacteria.</title>
        <authorList>
            <consortium name="US DOE Joint Genome Institute"/>
            <person name="Brown P.J."/>
            <person name="Kysela D.T."/>
            <person name="Buechlein A."/>
            <person name="Hemmerich C."/>
            <person name="Brun Y.V."/>
        </authorList>
    </citation>
    <scope>NUCLEOTIDE SEQUENCE [LARGE SCALE GENOMIC DNA]</scope>
    <source>
        <strain evidence="4">ATCC 17100 / ATH 3.1.1 / DSM 162 / LMG 4299</strain>
    </source>
</reference>
<evidence type="ECO:0000313" key="3">
    <source>
        <dbReference type="EMBL" id="ADP69650.1"/>
    </source>
</evidence>
<accession>E3I7N4</accession>
<evidence type="ECO:0000256" key="2">
    <source>
        <dbReference type="SAM" id="SignalP"/>
    </source>
</evidence>
<organism evidence="3 4">
    <name type="scientific">Rhodomicrobium vannielii (strain ATCC 17100 / DSM 162 / LMG 4299 / NCIMB 10020 / ATH 3.1.1)</name>
    <dbReference type="NCBI Taxonomy" id="648757"/>
    <lineage>
        <taxon>Bacteria</taxon>
        <taxon>Pseudomonadati</taxon>
        <taxon>Pseudomonadota</taxon>
        <taxon>Alphaproteobacteria</taxon>
        <taxon>Hyphomicrobiales</taxon>
        <taxon>Hyphomicrobiaceae</taxon>
        <taxon>Rhodomicrobium</taxon>
    </lineage>
</organism>
<dbReference type="KEGG" id="rva:Rvan_0364"/>
<feature type="signal peptide" evidence="2">
    <location>
        <begin position="1"/>
        <end position="35"/>
    </location>
</feature>
<keyword evidence="3" id="KW-0808">Transferase</keyword>